<protein>
    <submittedName>
        <fullName evidence="2">Uncharacterized protein</fullName>
    </submittedName>
</protein>
<feature type="compositionally biased region" description="Acidic residues" evidence="1">
    <location>
        <begin position="32"/>
        <end position="50"/>
    </location>
</feature>
<gene>
    <name evidence="2" type="ORF">BJ508DRAFT_330806</name>
</gene>
<accession>A0A3N4HSD0</accession>
<name>A0A3N4HSD0_ASCIM</name>
<reference evidence="2 3" key="1">
    <citation type="journal article" date="2018" name="Nat. Ecol. Evol.">
        <title>Pezizomycetes genomes reveal the molecular basis of ectomycorrhizal truffle lifestyle.</title>
        <authorList>
            <person name="Murat C."/>
            <person name="Payen T."/>
            <person name="Noel B."/>
            <person name="Kuo A."/>
            <person name="Morin E."/>
            <person name="Chen J."/>
            <person name="Kohler A."/>
            <person name="Krizsan K."/>
            <person name="Balestrini R."/>
            <person name="Da Silva C."/>
            <person name="Montanini B."/>
            <person name="Hainaut M."/>
            <person name="Levati E."/>
            <person name="Barry K.W."/>
            <person name="Belfiori B."/>
            <person name="Cichocki N."/>
            <person name="Clum A."/>
            <person name="Dockter R.B."/>
            <person name="Fauchery L."/>
            <person name="Guy J."/>
            <person name="Iotti M."/>
            <person name="Le Tacon F."/>
            <person name="Lindquist E.A."/>
            <person name="Lipzen A."/>
            <person name="Malagnac F."/>
            <person name="Mello A."/>
            <person name="Molinier V."/>
            <person name="Miyauchi S."/>
            <person name="Poulain J."/>
            <person name="Riccioni C."/>
            <person name="Rubini A."/>
            <person name="Sitrit Y."/>
            <person name="Splivallo R."/>
            <person name="Traeger S."/>
            <person name="Wang M."/>
            <person name="Zifcakova L."/>
            <person name="Wipf D."/>
            <person name="Zambonelli A."/>
            <person name="Paolocci F."/>
            <person name="Nowrousian M."/>
            <person name="Ottonello S."/>
            <person name="Baldrian P."/>
            <person name="Spatafora J.W."/>
            <person name="Henrissat B."/>
            <person name="Nagy L.G."/>
            <person name="Aury J.M."/>
            <person name="Wincker P."/>
            <person name="Grigoriev I.V."/>
            <person name="Bonfante P."/>
            <person name="Martin F.M."/>
        </authorList>
    </citation>
    <scope>NUCLEOTIDE SEQUENCE [LARGE SCALE GENOMIC DNA]</scope>
    <source>
        <strain evidence="2 3">RN42</strain>
    </source>
</reference>
<evidence type="ECO:0000313" key="2">
    <source>
        <dbReference type="EMBL" id="RPA76745.1"/>
    </source>
</evidence>
<sequence>MDEDEWNGLINDGDDEPGPPSPSESEARSTDDSEESTSESDEDSEDEESESEVRYRDHALEPKSRNYRRIISYCVCYIFYLIFACPQRSLQQRPKGPKSIFSWPREPQILSAVALFSSPHLHSRPAFLAPVPSYTPTSQ</sequence>
<feature type="compositionally biased region" description="Acidic residues" evidence="1">
    <location>
        <begin position="1"/>
        <end position="17"/>
    </location>
</feature>
<feature type="region of interest" description="Disordered" evidence="1">
    <location>
        <begin position="1"/>
        <end position="59"/>
    </location>
</feature>
<dbReference type="EMBL" id="ML119738">
    <property type="protein sequence ID" value="RPA76745.1"/>
    <property type="molecule type" value="Genomic_DNA"/>
</dbReference>
<evidence type="ECO:0000256" key="1">
    <source>
        <dbReference type="SAM" id="MobiDB-lite"/>
    </source>
</evidence>
<dbReference type="Proteomes" id="UP000275078">
    <property type="component" value="Unassembled WGS sequence"/>
</dbReference>
<dbReference type="AlphaFoldDB" id="A0A3N4HSD0"/>
<proteinExistence type="predicted"/>
<evidence type="ECO:0000313" key="3">
    <source>
        <dbReference type="Proteomes" id="UP000275078"/>
    </source>
</evidence>
<keyword evidence="3" id="KW-1185">Reference proteome</keyword>
<organism evidence="2 3">
    <name type="scientific">Ascobolus immersus RN42</name>
    <dbReference type="NCBI Taxonomy" id="1160509"/>
    <lineage>
        <taxon>Eukaryota</taxon>
        <taxon>Fungi</taxon>
        <taxon>Dikarya</taxon>
        <taxon>Ascomycota</taxon>
        <taxon>Pezizomycotina</taxon>
        <taxon>Pezizomycetes</taxon>
        <taxon>Pezizales</taxon>
        <taxon>Ascobolaceae</taxon>
        <taxon>Ascobolus</taxon>
    </lineage>
</organism>